<evidence type="ECO:0000313" key="1">
    <source>
        <dbReference type="EMBL" id="KAF9547597.1"/>
    </source>
</evidence>
<dbReference type="InterPro" id="IPR032675">
    <property type="entry name" value="LRR_dom_sf"/>
</dbReference>
<dbReference type="AlphaFoldDB" id="A0A9P6K595"/>
<dbReference type="EMBL" id="JAAAXW010000040">
    <property type="protein sequence ID" value="KAF9547597.1"/>
    <property type="molecule type" value="Genomic_DNA"/>
</dbReference>
<proteinExistence type="predicted"/>
<keyword evidence="2" id="KW-1185">Reference proteome</keyword>
<comment type="caution">
    <text evidence="1">The sequence shown here is derived from an EMBL/GenBank/DDBJ whole genome shotgun (WGS) entry which is preliminary data.</text>
</comment>
<evidence type="ECO:0000313" key="2">
    <source>
        <dbReference type="Proteomes" id="UP000723463"/>
    </source>
</evidence>
<protein>
    <recommendedName>
        <fullName evidence="3">F-box domain-containing protein</fullName>
    </recommendedName>
</protein>
<evidence type="ECO:0008006" key="3">
    <source>
        <dbReference type="Google" id="ProtNLM"/>
    </source>
</evidence>
<reference evidence="1" key="1">
    <citation type="journal article" date="2020" name="Fungal Divers.">
        <title>Resolving the Mortierellaceae phylogeny through synthesis of multi-gene phylogenetics and phylogenomics.</title>
        <authorList>
            <person name="Vandepol N."/>
            <person name="Liber J."/>
            <person name="Desiro A."/>
            <person name="Na H."/>
            <person name="Kennedy M."/>
            <person name="Barry K."/>
            <person name="Grigoriev I.V."/>
            <person name="Miller A.N."/>
            <person name="O'Donnell K."/>
            <person name="Stajich J.E."/>
            <person name="Bonito G."/>
        </authorList>
    </citation>
    <scope>NUCLEOTIDE SEQUENCE</scope>
    <source>
        <strain evidence="1">NRRL 2591</strain>
    </source>
</reference>
<sequence>MAPSNKVFDIFELTQLIADNLSQKDLALCCLINKSFLNTFAPHLWHSITIHRNDSTPKFQTPEGRAGLLRNGHHIRVLRAYDPVALEPFVESGITCTNLVFLDATHNVGRFTGGLATTRALTVLSKGMKRGSFGVGQRQSFHTVVSSGSGLFGASASVTAGSLNPSKRVYSQAEFQSDGESYLVSILERNSQLEFLVVPSHCLDCQSIVKVAGESLLLLKEFYSDNDLRQRGPATYFSLRKQSRITRPQTGNALEAMEGYLRYTNGGLLHPLLNDYPRLREMQMGISERVNHDALEGIRLADRGFMYLNMSHGQPSHVTQILMRAPPLKYIMLTRYGDAHVSYSSDDNAVKDAFLRHAPTLEHLSTANCDFSKDILQAILCSSPNLRILETIEDDDGSRPNKEVELDALRIIDSFWTCSQVEVFECKILNVPRPDIVITPLGDLFLVPPIPIPPSGPATAQDQVPLSGAMLVAQQGSHAVQRRVLRQLGQLTHLRKLRLGKLCCDLGRPEYSQLEIRGIRTMAVDAYFDTNCLELSLESGLDELAGLNQLEELDIAQMAHRIGLVEVQWMVENWPRLKIINGLRYWDCNVEVYGYAAGVAGSLEESKLEHVKWIRENRPDIQQS</sequence>
<dbReference type="Proteomes" id="UP000723463">
    <property type="component" value="Unassembled WGS sequence"/>
</dbReference>
<accession>A0A9P6K595</accession>
<organism evidence="1 2">
    <name type="scientific">Mortierella hygrophila</name>
    <dbReference type="NCBI Taxonomy" id="979708"/>
    <lineage>
        <taxon>Eukaryota</taxon>
        <taxon>Fungi</taxon>
        <taxon>Fungi incertae sedis</taxon>
        <taxon>Mucoromycota</taxon>
        <taxon>Mortierellomycotina</taxon>
        <taxon>Mortierellomycetes</taxon>
        <taxon>Mortierellales</taxon>
        <taxon>Mortierellaceae</taxon>
        <taxon>Mortierella</taxon>
    </lineage>
</organism>
<dbReference type="Gene3D" id="3.80.10.10">
    <property type="entry name" value="Ribonuclease Inhibitor"/>
    <property type="match status" value="1"/>
</dbReference>
<name>A0A9P6K595_9FUNG</name>
<gene>
    <name evidence="1" type="ORF">EC957_008253</name>
</gene>
<dbReference type="SUPFAM" id="SSF52047">
    <property type="entry name" value="RNI-like"/>
    <property type="match status" value="1"/>
</dbReference>